<dbReference type="SUPFAM" id="SSF55073">
    <property type="entry name" value="Nucleotide cyclase"/>
    <property type="match status" value="1"/>
</dbReference>
<evidence type="ECO:0000256" key="3">
    <source>
        <dbReference type="SAM" id="Phobius"/>
    </source>
</evidence>
<dbReference type="PROSITE" id="PS50887">
    <property type="entry name" value="GGDEF"/>
    <property type="match status" value="1"/>
</dbReference>
<dbReference type="EC" id="2.7.7.65" evidence="1"/>
<keyword evidence="3" id="KW-1133">Transmembrane helix</keyword>
<feature type="transmembrane region" description="Helical" evidence="3">
    <location>
        <begin position="143"/>
        <end position="162"/>
    </location>
</feature>
<name>A0A0K6I5K1_9HYPH</name>
<keyword evidence="3" id="KW-0472">Membrane</keyword>
<feature type="domain" description="GGDEF" evidence="4">
    <location>
        <begin position="245"/>
        <end position="378"/>
    </location>
</feature>
<dbReference type="GO" id="GO:0052621">
    <property type="term" value="F:diguanylate cyclase activity"/>
    <property type="evidence" value="ECO:0007669"/>
    <property type="project" value="UniProtKB-EC"/>
</dbReference>
<dbReference type="AlphaFoldDB" id="A0A0K6I5K1"/>
<keyword evidence="3" id="KW-0812">Transmembrane</keyword>
<feature type="transmembrane region" description="Helical" evidence="3">
    <location>
        <begin position="182"/>
        <end position="203"/>
    </location>
</feature>
<dbReference type="PANTHER" id="PTHR45138">
    <property type="entry name" value="REGULATORY COMPONENTS OF SENSORY TRANSDUCTION SYSTEM"/>
    <property type="match status" value="1"/>
</dbReference>
<evidence type="ECO:0000256" key="2">
    <source>
        <dbReference type="ARBA" id="ARBA00034247"/>
    </source>
</evidence>
<dbReference type="SMART" id="SM00267">
    <property type="entry name" value="GGDEF"/>
    <property type="match status" value="1"/>
</dbReference>
<proteinExistence type="predicted"/>
<dbReference type="Proteomes" id="UP000183900">
    <property type="component" value="Unassembled WGS sequence"/>
</dbReference>
<dbReference type="CDD" id="cd01949">
    <property type="entry name" value="GGDEF"/>
    <property type="match status" value="1"/>
</dbReference>
<sequence length="409" mass="43458">MLAVFACLFLAGGLQLFRQWRLEREHAGILLWSVSLLVRVPGFVLLASRESLSGLWVLHLGHSLLCLGAGLGYAATRHFSGRHTSLLAMLTPIILWNGLCIVPGFLENTTLRLTSLSFILMFVSAVTAFEFQRALLLSKPVRLVFAILFAGASLMHASRMVLLISAPETTEYFSSLGAQGSVLQFLVAILLSSAAILASTMLFRDGQLQNLRREAEEDVLTGLLNRGAFRRAAAVALETARRDGTPVCMILCDLDHFKAVNDRFGHAGGDSVLQAFSQLMRDRLGPHGLTGRIGGEEFACLLTGDAALAAYGLAEGLRVHTRVLSMLGGTPDFRITVSAGIGIMPVTTADVNGLLQRADCALYAAKRKGRDCVEVEGLHGKDAAGGKGTAPSPAIAAAGAGDYAPGAQS</sequence>
<protein>
    <recommendedName>
        <fullName evidence="1">diguanylate cyclase</fullName>
        <ecNumber evidence="1">2.7.7.65</ecNumber>
    </recommendedName>
</protein>
<evidence type="ECO:0000313" key="5">
    <source>
        <dbReference type="EMBL" id="CUA98366.1"/>
    </source>
</evidence>
<dbReference type="EMBL" id="CYHE01000009">
    <property type="protein sequence ID" value="CUA98366.1"/>
    <property type="molecule type" value="Genomic_DNA"/>
</dbReference>
<organism evidence="5 6">
    <name type="scientific">Pannonibacter indicus</name>
    <dbReference type="NCBI Taxonomy" id="466044"/>
    <lineage>
        <taxon>Bacteria</taxon>
        <taxon>Pseudomonadati</taxon>
        <taxon>Pseudomonadota</taxon>
        <taxon>Alphaproteobacteria</taxon>
        <taxon>Hyphomicrobiales</taxon>
        <taxon>Stappiaceae</taxon>
        <taxon>Pannonibacter</taxon>
    </lineage>
</organism>
<dbReference type="Pfam" id="PF00990">
    <property type="entry name" value="GGDEF"/>
    <property type="match status" value="1"/>
</dbReference>
<dbReference type="FunFam" id="3.30.70.270:FF:000001">
    <property type="entry name" value="Diguanylate cyclase domain protein"/>
    <property type="match status" value="1"/>
</dbReference>
<dbReference type="InterPro" id="IPR000160">
    <property type="entry name" value="GGDEF_dom"/>
</dbReference>
<feature type="transmembrane region" description="Helical" evidence="3">
    <location>
        <begin position="112"/>
        <end position="131"/>
    </location>
</feature>
<accession>A0A0K6I5K1</accession>
<dbReference type="InterPro" id="IPR029787">
    <property type="entry name" value="Nucleotide_cyclase"/>
</dbReference>
<comment type="catalytic activity">
    <reaction evidence="2">
        <text>2 GTP = 3',3'-c-di-GMP + 2 diphosphate</text>
        <dbReference type="Rhea" id="RHEA:24898"/>
        <dbReference type="ChEBI" id="CHEBI:33019"/>
        <dbReference type="ChEBI" id="CHEBI:37565"/>
        <dbReference type="ChEBI" id="CHEBI:58805"/>
        <dbReference type="EC" id="2.7.7.65"/>
    </reaction>
</comment>
<dbReference type="InterPro" id="IPR043128">
    <property type="entry name" value="Rev_trsase/Diguanyl_cyclase"/>
</dbReference>
<dbReference type="GO" id="GO:1902201">
    <property type="term" value="P:negative regulation of bacterial-type flagellum-dependent cell motility"/>
    <property type="evidence" value="ECO:0007669"/>
    <property type="project" value="TreeGrafter"/>
</dbReference>
<evidence type="ECO:0000313" key="6">
    <source>
        <dbReference type="Proteomes" id="UP000183900"/>
    </source>
</evidence>
<dbReference type="GO" id="GO:0005886">
    <property type="term" value="C:plasma membrane"/>
    <property type="evidence" value="ECO:0007669"/>
    <property type="project" value="TreeGrafter"/>
</dbReference>
<feature type="transmembrane region" description="Helical" evidence="3">
    <location>
        <begin position="27"/>
        <end position="48"/>
    </location>
</feature>
<feature type="transmembrane region" description="Helical" evidence="3">
    <location>
        <begin position="86"/>
        <end position="106"/>
    </location>
</feature>
<reference evidence="6" key="1">
    <citation type="submission" date="2015-08" db="EMBL/GenBank/DDBJ databases">
        <authorList>
            <person name="Varghese N."/>
        </authorList>
    </citation>
    <scope>NUCLEOTIDE SEQUENCE [LARGE SCALE GENOMIC DNA]</scope>
    <source>
        <strain evidence="6">DSM 23407</strain>
    </source>
</reference>
<keyword evidence="6" id="KW-1185">Reference proteome</keyword>
<dbReference type="Gene3D" id="3.30.70.270">
    <property type="match status" value="1"/>
</dbReference>
<dbReference type="NCBIfam" id="TIGR00254">
    <property type="entry name" value="GGDEF"/>
    <property type="match status" value="1"/>
</dbReference>
<dbReference type="InterPro" id="IPR050469">
    <property type="entry name" value="Diguanylate_Cyclase"/>
</dbReference>
<dbReference type="PANTHER" id="PTHR45138:SF9">
    <property type="entry name" value="DIGUANYLATE CYCLASE DGCM-RELATED"/>
    <property type="match status" value="1"/>
</dbReference>
<dbReference type="GO" id="GO:0043709">
    <property type="term" value="P:cell adhesion involved in single-species biofilm formation"/>
    <property type="evidence" value="ECO:0007669"/>
    <property type="project" value="TreeGrafter"/>
</dbReference>
<feature type="transmembrane region" description="Helical" evidence="3">
    <location>
        <begin position="54"/>
        <end position="74"/>
    </location>
</feature>
<gene>
    <name evidence="5" type="ORF">Ga0061067_109117</name>
</gene>
<evidence type="ECO:0000256" key="1">
    <source>
        <dbReference type="ARBA" id="ARBA00012528"/>
    </source>
</evidence>
<evidence type="ECO:0000259" key="4">
    <source>
        <dbReference type="PROSITE" id="PS50887"/>
    </source>
</evidence>